<evidence type="ECO:0000313" key="3">
    <source>
        <dbReference type="EMBL" id="RUR33438.1"/>
    </source>
</evidence>
<organism evidence="3 4">
    <name type="scientific">Vreelandella andesensis</name>
    <dbReference type="NCBI Taxonomy" id="447567"/>
    <lineage>
        <taxon>Bacteria</taxon>
        <taxon>Pseudomonadati</taxon>
        <taxon>Pseudomonadota</taxon>
        <taxon>Gammaproteobacteria</taxon>
        <taxon>Oceanospirillales</taxon>
        <taxon>Halomonadaceae</taxon>
        <taxon>Vreelandella</taxon>
    </lineage>
</organism>
<dbReference type="RefSeq" id="WP_126944019.1">
    <property type="nucleotide sequence ID" value="NZ_RZHG01000007.1"/>
</dbReference>
<dbReference type="PANTHER" id="PTHR12149:SF8">
    <property type="entry name" value="PROTEIN-RIBULOSAMINE 3-KINASE"/>
    <property type="match status" value="1"/>
</dbReference>
<gene>
    <name evidence="3" type="ORF">ELY33_03510</name>
</gene>
<evidence type="ECO:0000313" key="4">
    <source>
        <dbReference type="Proteomes" id="UP000287336"/>
    </source>
</evidence>
<evidence type="ECO:0000256" key="1">
    <source>
        <dbReference type="ARBA" id="ARBA00009460"/>
    </source>
</evidence>
<comment type="caution">
    <text evidence="3">The sequence shown here is derived from an EMBL/GenBank/DDBJ whole genome shotgun (WGS) entry which is preliminary data.</text>
</comment>
<dbReference type="Gene3D" id="3.30.200.20">
    <property type="entry name" value="Phosphorylase Kinase, domain 1"/>
    <property type="match status" value="1"/>
</dbReference>
<dbReference type="PANTHER" id="PTHR12149">
    <property type="entry name" value="FRUCTOSAMINE 3 KINASE-RELATED PROTEIN"/>
    <property type="match status" value="1"/>
</dbReference>
<protein>
    <submittedName>
        <fullName evidence="3">Aminoglycoside phosphotransferase</fullName>
    </submittedName>
</protein>
<proteinExistence type="inferred from homology"/>
<dbReference type="InterPro" id="IPR011009">
    <property type="entry name" value="Kinase-like_dom_sf"/>
</dbReference>
<dbReference type="Pfam" id="PF03881">
    <property type="entry name" value="Fructosamin_kin"/>
    <property type="match status" value="1"/>
</dbReference>
<dbReference type="OrthoDB" id="5291879at2"/>
<keyword evidence="2 3" id="KW-0808">Transferase</keyword>
<sequence>MDDNLRDVLDTLGLTPAGSLQALSGGDSAAVYALATHQGKVVIKHDDSARLHGEAEGLRTLKEAGTSLVIPEVLGESMGWLVIESLDTKPANAHHFAALGEGLRELHGVIGATHGWHQDNACGRTPQPNSPLADGRVFQRERRLLPLSQACYQHGLLDAALRRRIECQADQLETWLKDAPASLIHGDLWSGNVLATSKGPALIDPAVYRHYPDVDLAMLTLFGSPGAPFFDAYWDGDKPADWPRREALFQLYPLLNHLLLFGSGYRSAVERCVAALEAYQD</sequence>
<keyword evidence="4" id="KW-1185">Reference proteome</keyword>
<dbReference type="AlphaFoldDB" id="A0A3S0Y645"/>
<dbReference type="InterPro" id="IPR016477">
    <property type="entry name" value="Fructo-/Ketosamine-3-kinase"/>
</dbReference>
<keyword evidence="2" id="KW-0418">Kinase</keyword>
<accession>A0A3S0Y645</accession>
<dbReference type="SUPFAM" id="SSF56112">
    <property type="entry name" value="Protein kinase-like (PK-like)"/>
    <property type="match status" value="1"/>
</dbReference>
<name>A0A3S0Y645_9GAMM</name>
<dbReference type="EMBL" id="RZHG01000007">
    <property type="protein sequence ID" value="RUR33438.1"/>
    <property type="molecule type" value="Genomic_DNA"/>
</dbReference>
<comment type="similarity">
    <text evidence="1 2">Belongs to the fructosamine kinase family.</text>
</comment>
<dbReference type="GO" id="GO:0016301">
    <property type="term" value="F:kinase activity"/>
    <property type="evidence" value="ECO:0007669"/>
    <property type="project" value="UniProtKB-UniRule"/>
</dbReference>
<dbReference type="Proteomes" id="UP000287336">
    <property type="component" value="Unassembled WGS sequence"/>
</dbReference>
<dbReference type="PIRSF" id="PIRSF006221">
    <property type="entry name" value="Ketosamine-3-kinase"/>
    <property type="match status" value="1"/>
</dbReference>
<dbReference type="Gene3D" id="3.90.1200.10">
    <property type="match status" value="1"/>
</dbReference>
<reference evidence="3 4" key="1">
    <citation type="submission" date="2018-12" db="EMBL/GenBank/DDBJ databases">
        <title>three novel Halomonas strain isolated from plants.</title>
        <authorList>
            <person name="Sun C."/>
        </authorList>
    </citation>
    <scope>NUCLEOTIDE SEQUENCE [LARGE SCALE GENOMIC DNA]</scope>
    <source>
        <strain evidence="3 4">DSM 19434</strain>
    </source>
</reference>
<evidence type="ECO:0000256" key="2">
    <source>
        <dbReference type="PIRNR" id="PIRNR006221"/>
    </source>
</evidence>